<evidence type="ECO:0000313" key="3">
    <source>
        <dbReference type="EMBL" id="GAA3591959.1"/>
    </source>
</evidence>
<dbReference type="Proteomes" id="UP001500630">
    <property type="component" value="Unassembled WGS sequence"/>
</dbReference>
<keyword evidence="2" id="KW-0812">Transmembrane</keyword>
<keyword evidence="2" id="KW-0472">Membrane</keyword>
<feature type="transmembrane region" description="Helical" evidence="2">
    <location>
        <begin position="12"/>
        <end position="32"/>
    </location>
</feature>
<keyword evidence="4" id="KW-1185">Reference proteome</keyword>
<accession>A0ABP6YXF0</accession>
<feature type="compositionally biased region" description="Basic and acidic residues" evidence="1">
    <location>
        <begin position="141"/>
        <end position="164"/>
    </location>
</feature>
<dbReference type="RefSeq" id="WP_345571722.1">
    <property type="nucleotide sequence ID" value="NZ_BAABDQ010000027.1"/>
</dbReference>
<dbReference type="EMBL" id="BAABDQ010000027">
    <property type="protein sequence ID" value="GAA3591959.1"/>
    <property type="molecule type" value="Genomic_DNA"/>
</dbReference>
<protein>
    <submittedName>
        <fullName evidence="3">Uncharacterized protein</fullName>
    </submittedName>
</protein>
<proteinExistence type="predicted"/>
<evidence type="ECO:0000313" key="4">
    <source>
        <dbReference type="Proteomes" id="UP001500630"/>
    </source>
</evidence>
<comment type="caution">
    <text evidence="3">The sequence shown here is derived from an EMBL/GenBank/DDBJ whole genome shotgun (WGS) entry which is preliminary data.</text>
</comment>
<evidence type="ECO:0000256" key="2">
    <source>
        <dbReference type="SAM" id="Phobius"/>
    </source>
</evidence>
<feature type="compositionally biased region" description="Low complexity" evidence="1">
    <location>
        <begin position="181"/>
        <end position="224"/>
    </location>
</feature>
<evidence type="ECO:0000256" key="1">
    <source>
        <dbReference type="SAM" id="MobiDB-lite"/>
    </source>
</evidence>
<keyword evidence="2" id="KW-1133">Transmembrane helix</keyword>
<organism evidence="3 4">
    <name type="scientific">Nonomuraea rosea</name>
    <dbReference type="NCBI Taxonomy" id="638574"/>
    <lineage>
        <taxon>Bacteria</taxon>
        <taxon>Bacillati</taxon>
        <taxon>Actinomycetota</taxon>
        <taxon>Actinomycetes</taxon>
        <taxon>Streptosporangiales</taxon>
        <taxon>Streptosporangiaceae</taxon>
        <taxon>Nonomuraea</taxon>
    </lineage>
</organism>
<reference evidence="4" key="1">
    <citation type="journal article" date="2019" name="Int. J. Syst. Evol. Microbiol.">
        <title>The Global Catalogue of Microorganisms (GCM) 10K type strain sequencing project: providing services to taxonomists for standard genome sequencing and annotation.</title>
        <authorList>
            <consortium name="The Broad Institute Genomics Platform"/>
            <consortium name="The Broad Institute Genome Sequencing Center for Infectious Disease"/>
            <person name="Wu L."/>
            <person name="Ma J."/>
        </authorList>
    </citation>
    <scope>NUCLEOTIDE SEQUENCE [LARGE SCALE GENOMIC DNA]</scope>
    <source>
        <strain evidence="4">JCM 17326</strain>
    </source>
</reference>
<feature type="transmembrane region" description="Helical" evidence="2">
    <location>
        <begin position="102"/>
        <end position="123"/>
    </location>
</feature>
<gene>
    <name evidence="3" type="ORF">GCM10022419_088510</name>
</gene>
<name>A0ABP6YXF0_9ACTN</name>
<sequence>MSGEQPKFELTGPQIVGSALAAVTAAVAASYLGVSGTVIGAALMSAGTTVGTSVYSHYLKRTGDKVKEHTVTAWRGQVAGADGGASTLVAAPAKAPRRRLQWARVAAVTVLVFGVSMGSILAYQGVAGRTVADQIAGQPAKKAERDKPLVRRDKRAEHPVRVPPDRPVATPSAADSRSSIPAPKATTGAPAATPAPASTLTPSGAPSPEPSRSAPEASAGASSPAEPPPLSPEEDEVAPEGQDPTR</sequence>
<feature type="region of interest" description="Disordered" evidence="1">
    <location>
        <begin position="132"/>
        <end position="246"/>
    </location>
</feature>